<dbReference type="Proteomes" id="UP000255382">
    <property type="component" value="Unassembled WGS sequence"/>
</dbReference>
<dbReference type="AlphaFoldDB" id="A0A377Z7Q9"/>
<organism evidence="3 4">
    <name type="scientific">Klebsiella pneumoniae subsp. ozaenae</name>
    <dbReference type="NCBI Taxonomy" id="574"/>
    <lineage>
        <taxon>Bacteria</taxon>
        <taxon>Pseudomonadati</taxon>
        <taxon>Pseudomonadota</taxon>
        <taxon>Gammaproteobacteria</taxon>
        <taxon>Enterobacterales</taxon>
        <taxon>Enterobacteriaceae</taxon>
        <taxon>Klebsiella/Raoultella group</taxon>
        <taxon>Klebsiella</taxon>
        <taxon>Klebsiella pneumoniae complex</taxon>
    </lineage>
</organism>
<dbReference type="SUPFAM" id="SSF52821">
    <property type="entry name" value="Rhodanese/Cell cycle control phosphatase"/>
    <property type="match status" value="1"/>
</dbReference>
<proteinExistence type="predicted"/>
<dbReference type="InterPro" id="IPR001763">
    <property type="entry name" value="Rhodanese-like_dom"/>
</dbReference>
<dbReference type="InterPro" id="IPR036873">
    <property type="entry name" value="Rhodanese-like_dom_sf"/>
</dbReference>
<feature type="region of interest" description="Disordered" evidence="1">
    <location>
        <begin position="47"/>
        <end position="71"/>
    </location>
</feature>
<dbReference type="Pfam" id="PF00581">
    <property type="entry name" value="Rhodanese"/>
    <property type="match status" value="1"/>
</dbReference>
<reference evidence="3 4" key="1">
    <citation type="submission" date="2018-06" db="EMBL/GenBank/DDBJ databases">
        <authorList>
            <consortium name="Pathogen Informatics"/>
            <person name="Doyle S."/>
        </authorList>
    </citation>
    <scope>NUCLEOTIDE SEQUENCE [LARGE SCALE GENOMIC DNA]</scope>
    <source>
        <strain evidence="3 4">NCTC5050</strain>
    </source>
</reference>
<protein>
    <submittedName>
        <fullName evidence="3">Rhodanese-related sulfurtransferase</fullName>
    </submittedName>
</protein>
<sequence length="71" mass="7465">MTIATLTPAEAQAQIAQGARLIDIRDADEYAREHIPDAELVPLATLTSGAPSMPGRRDGHLSLPGGFPDAE</sequence>
<evidence type="ECO:0000313" key="3">
    <source>
        <dbReference type="EMBL" id="STU63020.1"/>
    </source>
</evidence>
<dbReference type="PROSITE" id="PS50206">
    <property type="entry name" value="RHODANESE_3"/>
    <property type="match status" value="1"/>
</dbReference>
<evidence type="ECO:0000256" key="1">
    <source>
        <dbReference type="SAM" id="MobiDB-lite"/>
    </source>
</evidence>
<accession>A0A377Z7Q9</accession>
<keyword evidence="4" id="KW-1185">Reference proteome</keyword>
<evidence type="ECO:0000313" key="4">
    <source>
        <dbReference type="Proteomes" id="UP000255382"/>
    </source>
</evidence>
<keyword evidence="3" id="KW-0808">Transferase</keyword>
<evidence type="ECO:0000259" key="2">
    <source>
        <dbReference type="PROSITE" id="PS50206"/>
    </source>
</evidence>
<gene>
    <name evidence="3" type="primary">ygaP</name>
    <name evidence="3" type="ORF">NCTC5050_01014</name>
</gene>
<feature type="domain" description="Rhodanese" evidence="2">
    <location>
        <begin position="15"/>
        <end position="46"/>
    </location>
</feature>
<dbReference type="Gene3D" id="3.40.250.10">
    <property type="entry name" value="Rhodanese-like domain"/>
    <property type="match status" value="1"/>
</dbReference>
<dbReference type="EMBL" id="UGLZ01000004">
    <property type="protein sequence ID" value="STU63020.1"/>
    <property type="molecule type" value="Genomic_DNA"/>
</dbReference>
<name>A0A377Z7Q9_KLEPO</name>
<dbReference type="GO" id="GO:0016740">
    <property type="term" value="F:transferase activity"/>
    <property type="evidence" value="ECO:0007669"/>
    <property type="project" value="UniProtKB-KW"/>
</dbReference>